<dbReference type="GO" id="GO:0005737">
    <property type="term" value="C:cytoplasm"/>
    <property type="evidence" value="ECO:0007669"/>
    <property type="project" value="UniProtKB-ARBA"/>
</dbReference>
<protein>
    <recommendedName>
        <fullName evidence="2">START domain-containing protein</fullName>
    </recommendedName>
</protein>
<dbReference type="RefSeq" id="WP_070991739.1">
    <property type="nucleotide sequence ID" value="NZ_CBCSHD010000002.1"/>
</dbReference>
<proteinExistence type="predicted"/>
<sequence>MLKLIVIATIAMSPFLCSATQWRTWHKSDDLNIAYKPHESGINYVKVNAFYKHVTVDSLLNVMNDTKAAPQWLSSVSFVEVLERPNLAQAIVYTYIDSPWPVSNRDMLTHSCLSQISDHGYRLDIVSIEDGEPRSKAIRVEPVRGYWLLSETEQGLNIEHQIYADPNGALPNWLINKTARENIRNSFIALKEIISDEKYQFSPSAFVAGNCEEFSQLEGK</sequence>
<dbReference type="InterPro" id="IPR023393">
    <property type="entry name" value="START-like_dom_sf"/>
</dbReference>
<keyword evidence="1" id="KW-0732">Signal</keyword>
<dbReference type="AlphaFoldDB" id="A0A1S1N6B7"/>
<dbReference type="SUPFAM" id="SSF55961">
    <property type="entry name" value="Bet v1-like"/>
    <property type="match status" value="1"/>
</dbReference>
<evidence type="ECO:0000313" key="4">
    <source>
        <dbReference type="Proteomes" id="UP000180253"/>
    </source>
</evidence>
<dbReference type="PANTHER" id="PTHR19308:SF14">
    <property type="entry name" value="START DOMAIN-CONTAINING PROTEIN"/>
    <property type="match status" value="1"/>
</dbReference>
<gene>
    <name evidence="3" type="ORF">BIW53_10005</name>
</gene>
<dbReference type="EMBL" id="MNAN01000030">
    <property type="protein sequence ID" value="OHU95551.1"/>
    <property type="molecule type" value="Genomic_DNA"/>
</dbReference>
<dbReference type="Proteomes" id="UP000180253">
    <property type="component" value="Unassembled WGS sequence"/>
</dbReference>
<evidence type="ECO:0000313" key="3">
    <source>
        <dbReference type="EMBL" id="OHU95551.1"/>
    </source>
</evidence>
<dbReference type="InterPro" id="IPR002913">
    <property type="entry name" value="START_lipid-bd_dom"/>
</dbReference>
<dbReference type="PANTHER" id="PTHR19308">
    <property type="entry name" value="PHOSPHATIDYLCHOLINE TRANSFER PROTEIN"/>
    <property type="match status" value="1"/>
</dbReference>
<reference evidence="3 4" key="1">
    <citation type="submission" date="2016-10" db="EMBL/GenBank/DDBJ databases">
        <title>Pseudoalteromonas amylolytica sp. nov., isolated from the surface seawater.</title>
        <authorList>
            <person name="Wu Y.-H."/>
            <person name="Cheng H."/>
            <person name="Jin X.-B."/>
            <person name="Wang C.-S."/>
            <person name="Xu X.-W."/>
        </authorList>
    </citation>
    <scope>NUCLEOTIDE SEQUENCE [LARGE SCALE GENOMIC DNA]</scope>
    <source>
        <strain evidence="3 4">JCM 12483</strain>
    </source>
</reference>
<evidence type="ECO:0000256" key="1">
    <source>
        <dbReference type="SAM" id="SignalP"/>
    </source>
</evidence>
<dbReference type="PROSITE" id="PS50848">
    <property type="entry name" value="START"/>
    <property type="match status" value="1"/>
</dbReference>
<accession>A0A1S1N6B7</accession>
<feature type="domain" description="START" evidence="2">
    <location>
        <begin position="25"/>
        <end position="199"/>
    </location>
</feature>
<dbReference type="GO" id="GO:0008289">
    <property type="term" value="F:lipid binding"/>
    <property type="evidence" value="ECO:0007669"/>
    <property type="project" value="InterPro"/>
</dbReference>
<dbReference type="Pfam" id="PF01852">
    <property type="entry name" value="START"/>
    <property type="match status" value="1"/>
</dbReference>
<evidence type="ECO:0000259" key="2">
    <source>
        <dbReference type="PROSITE" id="PS50848"/>
    </source>
</evidence>
<organism evidence="3 4">
    <name type="scientific">Pseudoalteromonas byunsanensis</name>
    <dbReference type="NCBI Taxonomy" id="327939"/>
    <lineage>
        <taxon>Bacteria</taxon>
        <taxon>Pseudomonadati</taxon>
        <taxon>Pseudomonadota</taxon>
        <taxon>Gammaproteobacteria</taxon>
        <taxon>Alteromonadales</taxon>
        <taxon>Pseudoalteromonadaceae</taxon>
        <taxon>Pseudoalteromonas</taxon>
    </lineage>
</organism>
<dbReference type="Gene3D" id="3.30.530.20">
    <property type="match status" value="1"/>
</dbReference>
<dbReference type="InterPro" id="IPR051213">
    <property type="entry name" value="START_lipid_transfer"/>
</dbReference>
<dbReference type="OrthoDB" id="5734556at2"/>
<feature type="signal peptide" evidence="1">
    <location>
        <begin position="1"/>
        <end position="19"/>
    </location>
</feature>
<dbReference type="STRING" id="327939.BIW53_10005"/>
<name>A0A1S1N6B7_9GAMM</name>
<keyword evidence="4" id="KW-1185">Reference proteome</keyword>
<feature type="chain" id="PRO_5010189219" description="START domain-containing protein" evidence="1">
    <location>
        <begin position="20"/>
        <end position="220"/>
    </location>
</feature>
<comment type="caution">
    <text evidence="3">The sequence shown here is derived from an EMBL/GenBank/DDBJ whole genome shotgun (WGS) entry which is preliminary data.</text>
</comment>